<keyword evidence="2" id="KW-1185">Reference proteome</keyword>
<dbReference type="EMBL" id="FOJI01000026">
    <property type="protein sequence ID" value="SEW45585.1"/>
    <property type="molecule type" value="Genomic_DNA"/>
</dbReference>
<dbReference type="Proteomes" id="UP000199701">
    <property type="component" value="Unassembled WGS sequence"/>
</dbReference>
<protein>
    <submittedName>
        <fullName evidence="1">Uncharacterized protein</fullName>
    </submittedName>
</protein>
<gene>
    <name evidence="1" type="ORF">SAMN05421659_12617</name>
</gene>
<dbReference type="STRING" id="99656.SAMN05421659_12617"/>
<dbReference type="RefSeq" id="WP_092458069.1">
    <property type="nucleotide sequence ID" value="NZ_FOJI01000026.1"/>
</dbReference>
<dbReference type="AlphaFoldDB" id="A0A1I0RVP9"/>
<organism evidence="1 2">
    <name type="scientific">[Clostridium] fimetarium</name>
    <dbReference type="NCBI Taxonomy" id="99656"/>
    <lineage>
        <taxon>Bacteria</taxon>
        <taxon>Bacillati</taxon>
        <taxon>Bacillota</taxon>
        <taxon>Clostridia</taxon>
        <taxon>Lachnospirales</taxon>
        <taxon>Lachnospiraceae</taxon>
    </lineage>
</organism>
<evidence type="ECO:0000313" key="1">
    <source>
        <dbReference type="EMBL" id="SEW45585.1"/>
    </source>
</evidence>
<proteinExistence type="predicted"/>
<reference evidence="1 2" key="1">
    <citation type="submission" date="2016-10" db="EMBL/GenBank/DDBJ databases">
        <authorList>
            <person name="de Groot N.N."/>
        </authorList>
    </citation>
    <scope>NUCLEOTIDE SEQUENCE [LARGE SCALE GENOMIC DNA]</scope>
    <source>
        <strain evidence="1 2">DSM 9179</strain>
    </source>
</reference>
<evidence type="ECO:0000313" key="2">
    <source>
        <dbReference type="Proteomes" id="UP000199701"/>
    </source>
</evidence>
<name>A0A1I0RVP9_9FIRM</name>
<accession>A0A1I0RVP9</accession>
<sequence>MNNNNLLNFEDLKDILEQLDDIKVEEEDVVVEEESVVDEEVIASQRRYEQIIMKHKDDNL</sequence>